<keyword evidence="3" id="KW-1185">Reference proteome</keyword>
<dbReference type="InParanoid" id="A0A3N4LDL6"/>
<accession>A0A3N4LDL6</accession>
<reference evidence="2 3" key="1">
    <citation type="journal article" date="2018" name="Nat. Ecol. Evol.">
        <title>Pezizomycetes genomes reveal the molecular basis of ectomycorrhizal truffle lifestyle.</title>
        <authorList>
            <person name="Murat C."/>
            <person name="Payen T."/>
            <person name="Noel B."/>
            <person name="Kuo A."/>
            <person name="Morin E."/>
            <person name="Chen J."/>
            <person name="Kohler A."/>
            <person name="Krizsan K."/>
            <person name="Balestrini R."/>
            <person name="Da Silva C."/>
            <person name="Montanini B."/>
            <person name="Hainaut M."/>
            <person name="Levati E."/>
            <person name="Barry K.W."/>
            <person name="Belfiori B."/>
            <person name="Cichocki N."/>
            <person name="Clum A."/>
            <person name="Dockter R.B."/>
            <person name="Fauchery L."/>
            <person name="Guy J."/>
            <person name="Iotti M."/>
            <person name="Le Tacon F."/>
            <person name="Lindquist E.A."/>
            <person name="Lipzen A."/>
            <person name="Malagnac F."/>
            <person name="Mello A."/>
            <person name="Molinier V."/>
            <person name="Miyauchi S."/>
            <person name="Poulain J."/>
            <person name="Riccioni C."/>
            <person name="Rubini A."/>
            <person name="Sitrit Y."/>
            <person name="Splivallo R."/>
            <person name="Traeger S."/>
            <person name="Wang M."/>
            <person name="Zifcakova L."/>
            <person name="Wipf D."/>
            <person name="Zambonelli A."/>
            <person name="Paolocci F."/>
            <person name="Nowrousian M."/>
            <person name="Ottonello S."/>
            <person name="Baldrian P."/>
            <person name="Spatafora J.W."/>
            <person name="Henrissat B."/>
            <person name="Nagy L.G."/>
            <person name="Aury J.M."/>
            <person name="Wincker P."/>
            <person name="Grigoriev I.V."/>
            <person name="Bonfante P."/>
            <person name="Martin F.M."/>
        </authorList>
    </citation>
    <scope>NUCLEOTIDE SEQUENCE [LARGE SCALE GENOMIC DNA]</scope>
    <source>
        <strain evidence="2 3">CCBAS932</strain>
    </source>
</reference>
<feature type="compositionally biased region" description="Low complexity" evidence="1">
    <location>
        <begin position="216"/>
        <end position="233"/>
    </location>
</feature>
<feature type="compositionally biased region" description="Pro residues" evidence="1">
    <location>
        <begin position="206"/>
        <end position="215"/>
    </location>
</feature>
<feature type="region of interest" description="Disordered" evidence="1">
    <location>
        <begin position="202"/>
        <end position="313"/>
    </location>
</feature>
<dbReference type="Proteomes" id="UP000277580">
    <property type="component" value="Unassembled WGS sequence"/>
</dbReference>
<dbReference type="AlphaFoldDB" id="A0A3N4LDL6"/>
<organism evidence="2 3">
    <name type="scientific">Morchella conica CCBAS932</name>
    <dbReference type="NCBI Taxonomy" id="1392247"/>
    <lineage>
        <taxon>Eukaryota</taxon>
        <taxon>Fungi</taxon>
        <taxon>Dikarya</taxon>
        <taxon>Ascomycota</taxon>
        <taxon>Pezizomycotina</taxon>
        <taxon>Pezizomycetes</taxon>
        <taxon>Pezizales</taxon>
        <taxon>Morchellaceae</taxon>
        <taxon>Morchella</taxon>
    </lineage>
</organism>
<gene>
    <name evidence="2" type="ORF">P167DRAFT_542305</name>
</gene>
<evidence type="ECO:0000313" key="3">
    <source>
        <dbReference type="Proteomes" id="UP000277580"/>
    </source>
</evidence>
<evidence type="ECO:0000313" key="2">
    <source>
        <dbReference type="EMBL" id="RPB16035.1"/>
    </source>
</evidence>
<dbReference type="OrthoDB" id="5402279at2759"/>
<name>A0A3N4LDL6_9PEZI</name>
<sequence>MSTVDPVAAATAVDIETAAPPRSTIRYRREWGHAGHYHVSVDFSAITPGDIGGLYAALSEAITADLVRRQSSSKSSSKLSSKAAPERLFPLNCDIKVELCRLLDDQGRLYIPPVKETSVFRQKYAQLGGNGTDKTYELLAFLLDRDVKKAWEHLQDGLFFEEGEGWPWYSLLVSYSHESRLDKVVKHQGRLVMADIDPQTFFPLTASPPPSPPSPSSYGHSGHSGHNSHSYGHSYEHPGHSGHTSYTGHPALMNGHTLPPGAEIIVEKASKPRRTKTLTEMTSSSSATVKPHKSEKPSRSSSHKLASAKYADVKAKSRSAFSIGSLVKADR</sequence>
<feature type="compositionally biased region" description="Polar residues" evidence="1">
    <location>
        <begin position="278"/>
        <end position="288"/>
    </location>
</feature>
<proteinExistence type="predicted"/>
<protein>
    <submittedName>
        <fullName evidence="2">Uncharacterized protein</fullName>
    </submittedName>
</protein>
<dbReference type="EMBL" id="ML119110">
    <property type="protein sequence ID" value="RPB16035.1"/>
    <property type="molecule type" value="Genomic_DNA"/>
</dbReference>
<evidence type="ECO:0000256" key="1">
    <source>
        <dbReference type="SAM" id="MobiDB-lite"/>
    </source>
</evidence>